<sequence length="39" mass="4492">MLHLLTLNEPKVIDVKNAIKPKILNTCCAYESLRIYMCV</sequence>
<organism evidence="1 2">
    <name type="scientific">Ciona intestinalis</name>
    <name type="common">Transparent sea squirt</name>
    <name type="synonym">Ascidia intestinalis</name>
    <dbReference type="NCBI Taxonomy" id="7719"/>
    <lineage>
        <taxon>Eukaryota</taxon>
        <taxon>Metazoa</taxon>
        <taxon>Chordata</taxon>
        <taxon>Tunicata</taxon>
        <taxon>Ascidiacea</taxon>
        <taxon>Phlebobranchia</taxon>
        <taxon>Cionidae</taxon>
        <taxon>Ciona</taxon>
    </lineage>
</organism>
<reference evidence="1" key="3">
    <citation type="submission" date="2025-08" db="UniProtKB">
        <authorList>
            <consortium name="Ensembl"/>
        </authorList>
    </citation>
    <scope>IDENTIFICATION</scope>
</reference>
<dbReference type="HOGENOM" id="CLU_3319783_0_0_1"/>
<dbReference type="AlphaFoldDB" id="H2Y3N2"/>
<name>H2Y3N2_CIOIN</name>
<evidence type="ECO:0000313" key="1">
    <source>
        <dbReference type="Ensembl" id="ENSCINP00000036517.1"/>
    </source>
</evidence>
<reference evidence="1" key="2">
    <citation type="journal article" date="2008" name="Genome Biol.">
        <title>Improved genome assembly and evidence-based global gene model set for the chordate Ciona intestinalis: new insight into intron and operon populations.</title>
        <authorList>
            <person name="Satou Y."/>
            <person name="Mineta K."/>
            <person name="Ogasawara M."/>
            <person name="Sasakura Y."/>
            <person name="Shoguchi E."/>
            <person name="Ueno K."/>
            <person name="Yamada L."/>
            <person name="Matsumoto J."/>
            <person name="Wasserscheid J."/>
            <person name="Dewar K."/>
            <person name="Wiley G.B."/>
            <person name="Macmil S.L."/>
            <person name="Roe B.A."/>
            <person name="Zeller R.W."/>
            <person name="Hastings K.E."/>
            <person name="Lemaire P."/>
            <person name="Lindquist E."/>
            <person name="Endo T."/>
            <person name="Hotta K."/>
            <person name="Inaba K."/>
        </authorList>
    </citation>
    <scope>NUCLEOTIDE SEQUENCE [LARGE SCALE GENOMIC DNA]</scope>
    <source>
        <strain evidence="1">wild type</strain>
    </source>
</reference>
<reference evidence="2" key="1">
    <citation type="journal article" date="2002" name="Science">
        <title>The draft genome of Ciona intestinalis: insights into chordate and vertebrate origins.</title>
        <authorList>
            <person name="Dehal P."/>
            <person name="Satou Y."/>
            <person name="Campbell R.K."/>
            <person name="Chapman J."/>
            <person name="Degnan B."/>
            <person name="De Tomaso A."/>
            <person name="Davidson B."/>
            <person name="Di Gregorio A."/>
            <person name="Gelpke M."/>
            <person name="Goodstein D.M."/>
            <person name="Harafuji N."/>
            <person name="Hastings K.E."/>
            <person name="Ho I."/>
            <person name="Hotta K."/>
            <person name="Huang W."/>
            <person name="Kawashima T."/>
            <person name="Lemaire P."/>
            <person name="Martinez D."/>
            <person name="Meinertzhagen I.A."/>
            <person name="Necula S."/>
            <person name="Nonaka M."/>
            <person name="Putnam N."/>
            <person name="Rash S."/>
            <person name="Saiga H."/>
            <person name="Satake M."/>
            <person name="Terry A."/>
            <person name="Yamada L."/>
            <person name="Wang H.G."/>
            <person name="Awazu S."/>
            <person name="Azumi K."/>
            <person name="Boore J."/>
            <person name="Branno M."/>
            <person name="Chin-Bow S."/>
            <person name="DeSantis R."/>
            <person name="Doyle S."/>
            <person name="Francino P."/>
            <person name="Keys D.N."/>
            <person name="Haga S."/>
            <person name="Hayashi H."/>
            <person name="Hino K."/>
            <person name="Imai K.S."/>
            <person name="Inaba K."/>
            <person name="Kano S."/>
            <person name="Kobayashi K."/>
            <person name="Kobayashi M."/>
            <person name="Lee B.I."/>
            <person name="Makabe K.W."/>
            <person name="Manohar C."/>
            <person name="Matassi G."/>
            <person name="Medina M."/>
            <person name="Mochizuki Y."/>
            <person name="Mount S."/>
            <person name="Morishita T."/>
            <person name="Miura S."/>
            <person name="Nakayama A."/>
            <person name="Nishizaka S."/>
            <person name="Nomoto H."/>
            <person name="Ohta F."/>
            <person name="Oishi K."/>
            <person name="Rigoutsos I."/>
            <person name="Sano M."/>
            <person name="Sasaki A."/>
            <person name="Sasakura Y."/>
            <person name="Shoguchi E."/>
            <person name="Shin-i T."/>
            <person name="Spagnuolo A."/>
            <person name="Stainier D."/>
            <person name="Suzuki M.M."/>
            <person name="Tassy O."/>
            <person name="Takatori N."/>
            <person name="Tokuoka M."/>
            <person name="Yagi K."/>
            <person name="Yoshizaki F."/>
            <person name="Wada S."/>
            <person name="Zhang C."/>
            <person name="Hyatt P.D."/>
            <person name="Larimer F."/>
            <person name="Detter C."/>
            <person name="Doggett N."/>
            <person name="Glavina T."/>
            <person name="Hawkins T."/>
            <person name="Richardson P."/>
            <person name="Lucas S."/>
            <person name="Kohara Y."/>
            <person name="Levine M."/>
            <person name="Satoh N."/>
            <person name="Rokhsar D.S."/>
        </authorList>
    </citation>
    <scope>NUCLEOTIDE SEQUENCE [LARGE SCALE GENOMIC DNA]</scope>
</reference>
<proteinExistence type="predicted"/>
<protein>
    <submittedName>
        <fullName evidence="1">Uncharacterized protein</fullName>
    </submittedName>
</protein>
<evidence type="ECO:0000313" key="2">
    <source>
        <dbReference type="Proteomes" id="UP000008144"/>
    </source>
</evidence>
<reference evidence="1" key="4">
    <citation type="submission" date="2025-09" db="UniProtKB">
        <authorList>
            <consortium name="Ensembl"/>
        </authorList>
    </citation>
    <scope>IDENTIFICATION</scope>
</reference>
<dbReference type="Proteomes" id="UP000008144">
    <property type="component" value="Chromosome 3"/>
</dbReference>
<keyword evidence="2" id="KW-1185">Reference proteome</keyword>
<dbReference type="InParanoid" id="H2Y3N2"/>
<dbReference type="Ensembl" id="ENSCINT00000036386.1">
    <property type="protein sequence ID" value="ENSCINP00000036517.1"/>
    <property type="gene ID" value="ENSCING00000019074.1"/>
</dbReference>
<accession>H2Y3N2</accession>
<dbReference type="EMBL" id="EAAA01001620">
    <property type="status" value="NOT_ANNOTATED_CDS"/>
    <property type="molecule type" value="Genomic_DNA"/>
</dbReference>